<dbReference type="CDD" id="cd12400">
    <property type="entry name" value="RRM_Nop6"/>
    <property type="match status" value="1"/>
</dbReference>
<name>A0A166G7C6_9AGAM</name>
<evidence type="ECO:0000256" key="1">
    <source>
        <dbReference type="ARBA" id="ARBA00022884"/>
    </source>
</evidence>
<dbReference type="PROSITE" id="PS50102">
    <property type="entry name" value="RRM"/>
    <property type="match status" value="1"/>
</dbReference>
<evidence type="ECO:0000313" key="6">
    <source>
        <dbReference type="Proteomes" id="UP000076798"/>
    </source>
</evidence>
<feature type="compositionally biased region" description="Basic and acidic residues" evidence="3">
    <location>
        <begin position="56"/>
        <end position="82"/>
    </location>
</feature>
<dbReference type="PANTHER" id="PTHR23236">
    <property type="entry name" value="EUKARYOTIC TRANSLATION INITIATION FACTOR 4B/4H"/>
    <property type="match status" value="1"/>
</dbReference>
<dbReference type="InterPro" id="IPR034228">
    <property type="entry name" value="Nop6_RRM"/>
</dbReference>
<dbReference type="GO" id="GO:0005730">
    <property type="term" value="C:nucleolus"/>
    <property type="evidence" value="ECO:0007669"/>
    <property type="project" value="TreeGrafter"/>
</dbReference>
<feature type="compositionally biased region" description="Basic residues" evidence="3">
    <location>
        <begin position="241"/>
        <end position="255"/>
    </location>
</feature>
<dbReference type="Pfam" id="PF00076">
    <property type="entry name" value="RRM_1"/>
    <property type="match status" value="1"/>
</dbReference>
<feature type="region of interest" description="Disordered" evidence="3">
    <location>
        <begin position="1"/>
        <end position="82"/>
    </location>
</feature>
<feature type="domain" description="RRM" evidence="4">
    <location>
        <begin position="87"/>
        <end position="170"/>
    </location>
</feature>
<protein>
    <recommendedName>
        <fullName evidence="4">RRM domain-containing protein</fullName>
    </recommendedName>
</protein>
<feature type="region of interest" description="Disordered" evidence="3">
    <location>
        <begin position="107"/>
        <end position="131"/>
    </location>
</feature>
<dbReference type="GO" id="GO:0019843">
    <property type="term" value="F:rRNA binding"/>
    <property type="evidence" value="ECO:0007669"/>
    <property type="project" value="TreeGrafter"/>
</dbReference>
<accession>A0A166G7C6</accession>
<evidence type="ECO:0000256" key="2">
    <source>
        <dbReference type="PROSITE-ProRule" id="PRU00176"/>
    </source>
</evidence>
<dbReference type="InterPro" id="IPR035979">
    <property type="entry name" value="RBD_domain_sf"/>
</dbReference>
<dbReference type="EMBL" id="KV428022">
    <property type="protein sequence ID" value="KZT41381.1"/>
    <property type="molecule type" value="Genomic_DNA"/>
</dbReference>
<feature type="region of interest" description="Disordered" evidence="3">
    <location>
        <begin position="164"/>
        <end position="270"/>
    </location>
</feature>
<feature type="compositionally biased region" description="Basic and acidic residues" evidence="3">
    <location>
        <begin position="175"/>
        <end position="190"/>
    </location>
</feature>
<dbReference type="Proteomes" id="UP000076798">
    <property type="component" value="Unassembled WGS sequence"/>
</dbReference>
<dbReference type="STRING" id="1314776.A0A166G7C6"/>
<evidence type="ECO:0000256" key="3">
    <source>
        <dbReference type="SAM" id="MobiDB-lite"/>
    </source>
</evidence>
<dbReference type="GO" id="GO:0042274">
    <property type="term" value="P:ribosomal small subunit biogenesis"/>
    <property type="evidence" value="ECO:0007669"/>
    <property type="project" value="TreeGrafter"/>
</dbReference>
<gene>
    <name evidence="5" type="ORF">SISSUDRAFT_981959</name>
</gene>
<keyword evidence="6" id="KW-1185">Reference proteome</keyword>
<dbReference type="InterPro" id="IPR000504">
    <property type="entry name" value="RRM_dom"/>
</dbReference>
<dbReference type="SUPFAM" id="SSF54928">
    <property type="entry name" value="RNA-binding domain, RBD"/>
    <property type="match status" value="1"/>
</dbReference>
<dbReference type="Gene3D" id="3.30.70.330">
    <property type="match status" value="1"/>
</dbReference>
<dbReference type="OrthoDB" id="167718at2759"/>
<dbReference type="PANTHER" id="PTHR23236:SF51">
    <property type="entry name" value="NUCLEOLAR PROTEIN 6"/>
    <property type="match status" value="1"/>
</dbReference>
<feature type="compositionally biased region" description="Polar residues" evidence="3">
    <location>
        <begin position="259"/>
        <end position="270"/>
    </location>
</feature>
<feature type="compositionally biased region" description="Acidic residues" evidence="3">
    <location>
        <begin position="41"/>
        <end position="52"/>
    </location>
</feature>
<dbReference type="SMART" id="SM00360">
    <property type="entry name" value="RRM"/>
    <property type="match status" value="1"/>
</dbReference>
<evidence type="ECO:0000313" key="5">
    <source>
        <dbReference type="EMBL" id="KZT41381.1"/>
    </source>
</evidence>
<evidence type="ECO:0000259" key="4">
    <source>
        <dbReference type="PROSITE" id="PS50102"/>
    </source>
</evidence>
<dbReference type="AlphaFoldDB" id="A0A166G7C6"/>
<sequence length="270" mass="29623">MSSSVPAKLTKKQRKGLAFRERKSSGKGKKRSDLPETGGDVPEEDIVLDDIPEVAVEEKVVNKKRKREDAGEDGDKKQKAKPEKTRYILFLGNLKYTTTKEAVESHFSVCDPPPSVRLMTPKATDPSRPVTKSKGCAFLEFTHRNALQQGLKLHHSELEGRKINVELTAGGGGKSESRIQKVRERNRGLETQRQGGEQPETESTAPGVGERISRTSGIEVRPVTKRTWTVPNVEDGETHRGGKKHAKVRGSKGGRPKQPFSTGANAISVG</sequence>
<proteinExistence type="predicted"/>
<reference evidence="5 6" key="1">
    <citation type="journal article" date="2016" name="Mol. Biol. Evol.">
        <title>Comparative Genomics of Early-Diverging Mushroom-Forming Fungi Provides Insights into the Origins of Lignocellulose Decay Capabilities.</title>
        <authorList>
            <person name="Nagy L.G."/>
            <person name="Riley R."/>
            <person name="Tritt A."/>
            <person name="Adam C."/>
            <person name="Daum C."/>
            <person name="Floudas D."/>
            <person name="Sun H."/>
            <person name="Yadav J.S."/>
            <person name="Pangilinan J."/>
            <person name="Larsson K.H."/>
            <person name="Matsuura K."/>
            <person name="Barry K."/>
            <person name="Labutti K."/>
            <person name="Kuo R."/>
            <person name="Ohm R.A."/>
            <person name="Bhattacharya S.S."/>
            <person name="Shirouzu T."/>
            <person name="Yoshinaga Y."/>
            <person name="Martin F.M."/>
            <person name="Grigoriev I.V."/>
            <person name="Hibbett D.S."/>
        </authorList>
    </citation>
    <scope>NUCLEOTIDE SEQUENCE [LARGE SCALE GENOMIC DNA]</scope>
    <source>
        <strain evidence="5 6">HHB10207 ss-3</strain>
    </source>
</reference>
<organism evidence="5 6">
    <name type="scientific">Sistotremastrum suecicum HHB10207 ss-3</name>
    <dbReference type="NCBI Taxonomy" id="1314776"/>
    <lineage>
        <taxon>Eukaryota</taxon>
        <taxon>Fungi</taxon>
        <taxon>Dikarya</taxon>
        <taxon>Basidiomycota</taxon>
        <taxon>Agaricomycotina</taxon>
        <taxon>Agaricomycetes</taxon>
        <taxon>Sistotremastrales</taxon>
        <taxon>Sistotremastraceae</taxon>
        <taxon>Sistotremastrum</taxon>
    </lineage>
</organism>
<keyword evidence="1 2" id="KW-0694">RNA-binding</keyword>
<dbReference type="InterPro" id="IPR012677">
    <property type="entry name" value="Nucleotide-bd_a/b_plait_sf"/>
</dbReference>